<keyword evidence="2" id="KW-1133">Transmembrane helix</keyword>
<proteinExistence type="predicted"/>
<keyword evidence="2" id="KW-0812">Transmembrane</keyword>
<evidence type="ECO:0000313" key="3">
    <source>
        <dbReference type="EMBL" id="NYI45170.1"/>
    </source>
</evidence>
<dbReference type="AlphaFoldDB" id="A0A7Y9ZHW7"/>
<dbReference type="Proteomes" id="UP000662818">
    <property type="component" value="Chromosome"/>
</dbReference>
<keyword evidence="6" id="KW-1185">Reference proteome</keyword>
<name>A0A7Y9ZHW7_9ACTN</name>
<reference evidence="4 6" key="1">
    <citation type="submission" date="2017-06" db="EMBL/GenBank/DDBJ databases">
        <title>Complete Genome Sequence of the Soil Carbazole-Degrading Bacterium Nocardioides aromaticivorans IC177.</title>
        <authorList>
            <person name="Vejarano F."/>
            <person name="Suzuki-Minakuchi C."/>
            <person name="Ohtsubo Y."/>
            <person name="Tsuda M."/>
            <person name="Okada K."/>
            <person name="Nojiri H."/>
        </authorList>
    </citation>
    <scope>NUCLEOTIDE SEQUENCE [LARGE SCALE GENOMIC DNA]</scope>
    <source>
        <strain evidence="4 6">IC177</strain>
    </source>
</reference>
<feature type="transmembrane region" description="Helical" evidence="2">
    <location>
        <begin position="51"/>
        <end position="72"/>
    </location>
</feature>
<accession>A0A7Y9ZHW7</accession>
<reference evidence="3 5" key="2">
    <citation type="submission" date="2020-07" db="EMBL/GenBank/DDBJ databases">
        <title>Sequencing the genomes of 1000 actinobacteria strains.</title>
        <authorList>
            <person name="Klenk H.-P."/>
        </authorList>
    </citation>
    <scope>NUCLEOTIDE SEQUENCE [LARGE SCALE GENOMIC DNA]</scope>
    <source>
        <strain evidence="3 5">DSM 15131</strain>
    </source>
</reference>
<dbReference type="EMBL" id="JACBZM010000001">
    <property type="protein sequence ID" value="NYI45170.1"/>
    <property type="molecule type" value="Genomic_DNA"/>
</dbReference>
<feature type="region of interest" description="Disordered" evidence="1">
    <location>
        <begin position="1"/>
        <end position="22"/>
    </location>
</feature>
<evidence type="ECO:0000313" key="6">
    <source>
        <dbReference type="Proteomes" id="UP000662818"/>
    </source>
</evidence>
<evidence type="ECO:0000313" key="5">
    <source>
        <dbReference type="Proteomes" id="UP000562045"/>
    </source>
</evidence>
<keyword evidence="2" id="KW-0472">Membrane</keyword>
<feature type="compositionally biased region" description="Basic and acidic residues" evidence="1">
    <location>
        <begin position="10"/>
        <end position="22"/>
    </location>
</feature>
<evidence type="ECO:0000313" key="4">
    <source>
        <dbReference type="EMBL" id="QSR24282.1"/>
    </source>
</evidence>
<gene>
    <name evidence="3" type="ORF">BJ993_002250</name>
    <name evidence="4" type="ORF">CFH99_01420</name>
</gene>
<organism evidence="3 5">
    <name type="scientific">Nocardioides aromaticivorans</name>
    <dbReference type="NCBI Taxonomy" id="200618"/>
    <lineage>
        <taxon>Bacteria</taxon>
        <taxon>Bacillati</taxon>
        <taxon>Actinomycetota</taxon>
        <taxon>Actinomycetes</taxon>
        <taxon>Propionibacteriales</taxon>
        <taxon>Nocardioidaceae</taxon>
        <taxon>Nocardioides</taxon>
    </lineage>
</organism>
<dbReference type="Proteomes" id="UP000562045">
    <property type="component" value="Unassembled WGS sequence"/>
</dbReference>
<dbReference type="EMBL" id="CP022295">
    <property type="protein sequence ID" value="QSR24282.1"/>
    <property type="molecule type" value="Genomic_DNA"/>
</dbReference>
<protein>
    <submittedName>
        <fullName evidence="3">Uncharacterized protein</fullName>
    </submittedName>
</protein>
<sequence>MDPEDDESTAWERGDHLPTDARRMGLSPLVPDGAILEFAGSLDSSKLSHRLVAWVLLVAFTLPVLFTVLRLLG</sequence>
<evidence type="ECO:0000256" key="2">
    <source>
        <dbReference type="SAM" id="Phobius"/>
    </source>
</evidence>
<dbReference type="RefSeq" id="WP_051932021.1">
    <property type="nucleotide sequence ID" value="NZ_CP022295.1"/>
</dbReference>
<evidence type="ECO:0000256" key="1">
    <source>
        <dbReference type="SAM" id="MobiDB-lite"/>
    </source>
</evidence>